<evidence type="ECO:0000313" key="3">
    <source>
        <dbReference type="EMBL" id="GAA4441277.1"/>
    </source>
</evidence>
<accession>A0ABP8LZL8</accession>
<comment type="similarity">
    <text evidence="1">Belongs to the outer membrane factor (OMF) (TC 1.B.17) family.</text>
</comment>
<evidence type="ECO:0000256" key="1">
    <source>
        <dbReference type="ARBA" id="ARBA00007613"/>
    </source>
</evidence>
<dbReference type="Pfam" id="PF02321">
    <property type="entry name" value="OEP"/>
    <property type="match status" value="1"/>
</dbReference>
<protein>
    <submittedName>
        <fullName evidence="3">TolC family protein</fullName>
    </submittedName>
</protein>
<reference evidence="4" key="1">
    <citation type="journal article" date="2019" name="Int. J. Syst. Evol. Microbiol.">
        <title>The Global Catalogue of Microorganisms (GCM) 10K type strain sequencing project: providing services to taxonomists for standard genome sequencing and annotation.</title>
        <authorList>
            <consortium name="The Broad Institute Genomics Platform"/>
            <consortium name="The Broad Institute Genome Sequencing Center for Infectious Disease"/>
            <person name="Wu L."/>
            <person name="Ma J."/>
        </authorList>
    </citation>
    <scope>NUCLEOTIDE SEQUENCE [LARGE SCALE GENOMIC DNA]</scope>
    <source>
        <strain evidence="4">JCM 31920</strain>
    </source>
</reference>
<dbReference type="InterPro" id="IPR010131">
    <property type="entry name" value="MdtP/NodT-like"/>
</dbReference>
<keyword evidence="2" id="KW-0175">Coiled coil</keyword>
<dbReference type="EMBL" id="BAABEY010000025">
    <property type="protein sequence ID" value="GAA4441277.1"/>
    <property type="molecule type" value="Genomic_DNA"/>
</dbReference>
<feature type="coiled-coil region" evidence="2">
    <location>
        <begin position="139"/>
        <end position="225"/>
    </location>
</feature>
<evidence type="ECO:0000256" key="2">
    <source>
        <dbReference type="SAM" id="Coils"/>
    </source>
</evidence>
<dbReference type="SUPFAM" id="SSF56954">
    <property type="entry name" value="Outer membrane efflux proteins (OEP)"/>
    <property type="match status" value="1"/>
</dbReference>
<keyword evidence="4" id="KW-1185">Reference proteome</keyword>
<gene>
    <name evidence="3" type="ORF">GCM10023091_26300</name>
</gene>
<name>A0ABP8LZL8_9BACT</name>
<dbReference type="PANTHER" id="PTHR30203">
    <property type="entry name" value="OUTER MEMBRANE CATION EFFLUX PROTEIN"/>
    <property type="match status" value="1"/>
</dbReference>
<sequence>MRVAASCLISLFSVLIPLLSVRAQDTLRLTKAACEAKFLSENLLLLAEKLEIPKAEALVQQARLWPNPQFTLDQVNLWATRSQTGGNEVVPPLFGNFGKNRQFGAEIEQLILTARKRGKLIAVEQVKVDQSLAYFEELLRNLKLELRKDLIELQHLQLRETTYQKQLEAVRQLLAAYQRQVQEGHIPRSEYVRLKSLELEILKGMNDLEQQKNESQSAIRQWANIPADRFLIVSEDGFRIPTAALPKVNFPEVMEEAKQNRPDLRASLLDHTLALKQMDYEKARRTPDLTIKGTYDRNGNAMLNFFGLGASIDLPVFDRNQGNIRRAGIVAEQAQKVSDYQTRKVENEVSLAYRNLLSAYHIASRIEEGYEGALDNMLGAYTKNFSNRNLSMLEFLDFMNAYLDNKQTILETYKSVNERLQELNYAVGRDLL</sequence>
<organism evidence="3 4">
    <name type="scientific">Ravibacter arvi</name>
    <dbReference type="NCBI Taxonomy" id="2051041"/>
    <lineage>
        <taxon>Bacteria</taxon>
        <taxon>Pseudomonadati</taxon>
        <taxon>Bacteroidota</taxon>
        <taxon>Cytophagia</taxon>
        <taxon>Cytophagales</taxon>
        <taxon>Spirosomataceae</taxon>
        <taxon>Ravibacter</taxon>
    </lineage>
</organism>
<dbReference type="Proteomes" id="UP001501508">
    <property type="component" value="Unassembled WGS sequence"/>
</dbReference>
<dbReference type="InterPro" id="IPR003423">
    <property type="entry name" value="OMP_efflux"/>
</dbReference>
<proteinExistence type="inferred from homology"/>
<comment type="caution">
    <text evidence="3">The sequence shown here is derived from an EMBL/GenBank/DDBJ whole genome shotgun (WGS) entry which is preliminary data.</text>
</comment>
<dbReference type="PANTHER" id="PTHR30203:SF23">
    <property type="entry name" value="OUTER MEMBRANE EFFLUX PROTEIN"/>
    <property type="match status" value="1"/>
</dbReference>
<dbReference type="Gene3D" id="1.20.1600.10">
    <property type="entry name" value="Outer membrane efflux proteins (OEP)"/>
    <property type="match status" value="1"/>
</dbReference>
<evidence type="ECO:0000313" key="4">
    <source>
        <dbReference type="Proteomes" id="UP001501508"/>
    </source>
</evidence>